<evidence type="ECO:0000313" key="16">
    <source>
        <dbReference type="Proteomes" id="UP001386955"/>
    </source>
</evidence>
<comment type="caution">
    <text evidence="15">The sequence shown here is derived from an EMBL/GenBank/DDBJ whole genome shotgun (WGS) entry which is preliminary data.</text>
</comment>
<keyword evidence="16" id="KW-1185">Reference proteome</keyword>
<evidence type="ECO:0000256" key="12">
    <source>
        <dbReference type="SAM" id="Phobius"/>
    </source>
</evidence>
<evidence type="ECO:0000256" key="1">
    <source>
        <dbReference type="ARBA" id="ARBA00004572"/>
    </source>
</evidence>
<dbReference type="InterPro" id="IPR043129">
    <property type="entry name" value="ATPase_NBD"/>
</dbReference>
<keyword evidence="12" id="KW-0812">Transmembrane</keyword>
<dbReference type="Proteomes" id="UP001386955">
    <property type="component" value="Unassembled WGS sequence"/>
</dbReference>
<dbReference type="SUPFAM" id="SSF53067">
    <property type="entry name" value="Actin-like ATPase domain"/>
    <property type="match status" value="2"/>
</dbReference>
<dbReference type="GO" id="GO:0005536">
    <property type="term" value="F:D-glucose binding"/>
    <property type="evidence" value="ECO:0007669"/>
    <property type="project" value="InterPro"/>
</dbReference>
<gene>
    <name evidence="15" type="ORF">VNO78_32254</name>
</gene>
<dbReference type="PROSITE" id="PS51748">
    <property type="entry name" value="HEXOKINASE_2"/>
    <property type="match status" value="1"/>
</dbReference>
<keyword evidence="12" id="KW-1133">Transmembrane helix</keyword>
<evidence type="ECO:0000259" key="14">
    <source>
        <dbReference type="Pfam" id="PF03727"/>
    </source>
</evidence>
<dbReference type="Pfam" id="PF03727">
    <property type="entry name" value="Hexokinase_2"/>
    <property type="match status" value="1"/>
</dbReference>
<protein>
    <recommendedName>
        <fullName evidence="11">Phosphotransferase</fullName>
        <ecNumber evidence="11">2.7.1.-</ecNumber>
    </recommendedName>
</protein>
<evidence type="ECO:0000259" key="13">
    <source>
        <dbReference type="Pfam" id="PF00349"/>
    </source>
</evidence>
<evidence type="ECO:0000256" key="2">
    <source>
        <dbReference type="ARBA" id="ARBA00004888"/>
    </source>
</evidence>
<keyword evidence="7 11" id="KW-0418">Kinase</keyword>
<dbReference type="EMBL" id="JAYMYS010000009">
    <property type="protein sequence ID" value="KAK7379967.1"/>
    <property type="molecule type" value="Genomic_DNA"/>
</dbReference>
<dbReference type="Pfam" id="PF00349">
    <property type="entry name" value="Hexokinase_1"/>
    <property type="match status" value="1"/>
</dbReference>
<keyword evidence="6 11" id="KW-0547">Nucleotide-binding</keyword>
<keyword evidence="10 11" id="KW-0324">Glycolysis</keyword>
<comment type="pathway">
    <text evidence="3">Carbohydrate metabolism; hexose metabolism.</text>
</comment>
<organism evidence="15 16">
    <name type="scientific">Psophocarpus tetragonolobus</name>
    <name type="common">Winged bean</name>
    <name type="synonym">Dolichos tetragonolobus</name>
    <dbReference type="NCBI Taxonomy" id="3891"/>
    <lineage>
        <taxon>Eukaryota</taxon>
        <taxon>Viridiplantae</taxon>
        <taxon>Streptophyta</taxon>
        <taxon>Embryophyta</taxon>
        <taxon>Tracheophyta</taxon>
        <taxon>Spermatophyta</taxon>
        <taxon>Magnoliopsida</taxon>
        <taxon>eudicotyledons</taxon>
        <taxon>Gunneridae</taxon>
        <taxon>Pentapetalae</taxon>
        <taxon>rosids</taxon>
        <taxon>fabids</taxon>
        <taxon>Fabales</taxon>
        <taxon>Fabaceae</taxon>
        <taxon>Papilionoideae</taxon>
        <taxon>50 kb inversion clade</taxon>
        <taxon>NPAAA clade</taxon>
        <taxon>indigoferoid/millettioid clade</taxon>
        <taxon>Phaseoleae</taxon>
        <taxon>Psophocarpus</taxon>
    </lineage>
</organism>
<keyword evidence="9 11" id="KW-0067">ATP-binding</keyword>
<evidence type="ECO:0000256" key="7">
    <source>
        <dbReference type="ARBA" id="ARBA00022777"/>
    </source>
</evidence>
<dbReference type="GO" id="GO:0005524">
    <property type="term" value="F:ATP binding"/>
    <property type="evidence" value="ECO:0007669"/>
    <property type="project" value="UniProtKB-UniRule"/>
</dbReference>
<dbReference type="PRINTS" id="PR00475">
    <property type="entry name" value="HEXOKINASE"/>
</dbReference>
<accession>A0AAN9RQ27</accession>
<evidence type="ECO:0000256" key="11">
    <source>
        <dbReference type="RuleBase" id="RU362007"/>
    </source>
</evidence>
<dbReference type="GO" id="GO:0005829">
    <property type="term" value="C:cytosol"/>
    <property type="evidence" value="ECO:0007669"/>
    <property type="project" value="TreeGrafter"/>
</dbReference>
<dbReference type="FunFam" id="3.30.420.40:FF:000034">
    <property type="entry name" value="Phosphotransferase"/>
    <property type="match status" value="1"/>
</dbReference>
<evidence type="ECO:0000256" key="10">
    <source>
        <dbReference type="ARBA" id="ARBA00023152"/>
    </source>
</evidence>
<evidence type="ECO:0000256" key="8">
    <source>
        <dbReference type="ARBA" id="ARBA00022787"/>
    </source>
</evidence>
<feature type="transmembrane region" description="Helical" evidence="12">
    <location>
        <begin position="46"/>
        <end position="65"/>
    </location>
</feature>
<dbReference type="Gene3D" id="3.40.367.20">
    <property type="match status" value="1"/>
</dbReference>
<dbReference type="CDD" id="cd24020">
    <property type="entry name" value="ASKHA_NBD_HK_plant"/>
    <property type="match status" value="1"/>
</dbReference>
<evidence type="ECO:0000256" key="6">
    <source>
        <dbReference type="ARBA" id="ARBA00022741"/>
    </source>
</evidence>
<sequence length="539" mass="58109">MINKQYDVSCGARAGAGAGAGAKAVYSFQHKTKKVVLCCDVKMGKVAVGAAVVCAAACAAAAMVVRRRTKGSGKWGRAEALVRELEEQCGTPIAKLRQVADAMEVEMHAGLASQAPTRLQMLITFVHNLPSGDEKGLYYALDLGGTNFRTLRVHLGGKEKGVVKLESEEVSIPPQLMTGSSQELFDFIAAQLAKFVSSEPEELHPPPGRQRELGFTFSFPVKQTSIASGNLIKWTKGFNIEDVVGQDVVGELTKALQRIGLDMRVAALVNDTVGTVARARFSDQDVIAGVILGTGTNAAYVESAHAIPKWQGLLPKSGEMVINMEWGNFSSSHLPLTEYDQALDADSLNPGEQIFEKIISGMYLGDIVRRVLLKMAEEADFFGDTVPPKLRIPFILRTPDMSKMHHDTTPDLKEVGKKLKDILEINNTSLKMRKIVVEVCEIVAARGARLSAAGVFGILKKIGRDKVKAGEKQKSVVALDGGLFEHYTKFRSSLESTIKVLLGDEAAETVSIEHFNDGSGIGAALLAASNSHYLGLQES</sequence>
<feature type="domain" description="Hexokinase N-terminal" evidence="13">
    <location>
        <begin position="82"/>
        <end position="279"/>
    </location>
</feature>
<dbReference type="GO" id="GO:0001678">
    <property type="term" value="P:intracellular glucose homeostasis"/>
    <property type="evidence" value="ECO:0007669"/>
    <property type="project" value="InterPro"/>
</dbReference>
<comment type="subcellular location">
    <subcellularLocation>
        <location evidence="1">Mitochondrion outer membrane</location>
        <topology evidence="1">Single-pass membrane protein</topology>
    </subcellularLocation>
</comment>
<comment type="similarity">
    <text evidence="4 11">Belongs to the hexokinase family.</text>
</comment>
<dbReference type="Gene3D" id="3.30.420.40">
    <property type="match status" value="1"/>
</dbReference>
<evidence type="ECO:0000256" key="3">
    <source>
        <dbReference type="ARBA" id="ARBA00005028"/>
    </source>
</evidence>
<feature type="domain" description="Hexokinase C-terminal" evidence="14">
    <location>
        <begin position="288"/>
        <end position="528"/>
    </location>
</feature>
<dbReference type="GO" id="GO:0006096">
    <property type="term" value="P:glycolytic process"/>
    <property type="evidence" value="ECO:0007669"/>
    <property type="project" value="UniProtKB-KW"/>
</dbReference>
<evidence type="ECO:0000256" key="9">
    <source>
        <dbReference type="ARBA" id="ARBA00022840"/>
    </source>
</evidence>
<reference evidence="15 16" key="1">
    <citation type="submission" date="2024-01" db="EMBL/GenBank/DDBJ databases">
        <title>The genomes of 5 underutilized Papilionoideae crops provide insights into root nodulation and disease resistanc.</title>
        <authorList>
            <person name="Jiang F."/>
        </authorList>
    </citation>
    <scope>NUCLEOTIDE SEQUENCE [LARGE SCALE GENOMIC DNA]</scope>
    <source>
        <strain evidence="15">DUOXIRENSHENG_FW03</strain>
        <tissue evidence="15">Leaves</tissue>
    </source>
</reference>
<dbReference type="InterPro" id="IPR001312">
    <property type="entry name" value="Hexokinase"/>
</dbReference>
<dbReference type="GO" id="GO:0004340">
    <property type="term" value="F:glucokinase activity"/>
    <property type="evidence" value="ECO:0007669"/>
    <property type="project" value="TreeGrafter"/>
</dbReference>
<keyword evidence="8" id="KW-1000">Mitochondrion outer membrane</keyword>
<dbReference type="InterPro" id="IPR022673">
    <property type="entry name" value="Hexokinase_C"/>
</dbReference>
<keyword evidence="8" id="KW-0496">Mitochondrion</keyword>
<evidence type="ECO:0000256" key="4">
    <source>
        <dbReference type="ARBA" id="ARBA00009225"/>
    </source>
</evidence>
<dbReference type="GO" id="GO:0005741">
    <property type="term" value="C:mitochondrial outer membrane"/>
    <property type="evidence" value="ECO:0007669"/>
    <property type="project" value="UniProtKB-SubCell"/>
</dbReference>
<evidence type="ECO:0000313" key="15">
    <source>
        <dbReference type="EMBL" id="KAK7379967.1"/>
    </source>
</evidence>
<dbReference type="GO" id="GO:0008865">
    <property type="term" value="F:fructokinase activity"/>
    <property type="evidence" value="ECO:0007669"/>
    <property type="project" value="TreeGrafter"/>
</dbReference>
<evidence type="ECO:0000256" key="5">
    <source>
        <dbReference type="ARBA" id="ARBA00022679"/>
    </source>
</evidence>
<comment type="pathway">
    <text evidence="2">Carbohydrate degradation; glycolysis; D-glyceraldehyde 3-phosphate and glycerone phosphate from D-glucose: step 1/4.</text>
</comment>
<dbReference type="EC" id="2.7.1.-" evidence="11"/>
<keyword evidence="5 11" id="KW-0808">Transferase</keyword>
<dbReference type="GO" id="GO:0006006">
    <property type="term" value="P:glucose metabolic process"/>
    <property type="evidence" value="ECO:0007669"/>
    <property type="project" value="TreeGrafter"/>
</dbReference>
<dbReference type="AlphaFoldDB" id="A0AAN9RQ27"/>
<dbReference type="FunFam" id="3.40.367.20:FF:000003">
    <property type="entry name" value="Phosphotransferase"/>
    <property type="match status" value="1"/>
</dbReference>
<proteinExistence type="inferred from homology"/>
<dbReference type="InterPro" id="IPR022672">
    <property type="entry name" value="Hexokinase_N"/>
</dbReference>
<dbReference type="PANTHER" id="PTHR19443:SF64">
    <property type="entry name" value="PHOSPHOTRANSFERASE"/>
    <property type="match status" value="1"/>
</dbReference>
<name>A0AAN9RQ27_PSOTE</name>
<keyword evidence="12" id="KW-0472">Membrane</keyword>
<dbReference type="PANTHER" id="PTHR19443">
    <property type="entry name" value="HEXOKINASE"/>
    <property type="match status" value="1"/>
</dbReference>